<dbReference type="GO" id="GO:0007165">
    <property type="term" value="P:signal transduction"/>
    <property type="evidence" value="ECO:0007669"/>
    <property type="project" value="TreeGrafter"/>
</dbReference>
<feature type="transmembrane region" description="Helical" evidence="6">
    <location>
        <begin position="171"/>
        <end position="190"/>
    </location>
</feature>
<dbReference type="GO" id="GO:0046839">
    <property type="term" value="P:phospholipid dephosphorylation"/>
    <property type="evidence" value="ECO:0007669"/>
    <property type="project" value="TreeGrafter"/>
</dbReference>
<evidence type="ECO:0000256" key="2">
    <source>
        <dbReference type="ARBA" id="ARBA00008816"/>
    </source>
</evidence>
<evidence type="ECO:0000313" key="8">
    <source>
        <dbReference type="EMBL" id="KAI1716280.1"/>
    </source>
</evidence>
<feature type="transmembrane region" description="Helical" evidence="6">
    <location>
        <begin position="12"/>
        <end position="32"/>
    </location>
</feature>
<dbReference type="GO" id="GO:0005886">
    <property type="term" value="C:plasma membrane"/>
    <property type="evidence" value="ECO:0007669"/>
    <property type="project" value="TreeGrafter"/>
</dbReference>
<reference evidence="8" key="1">
    <citation type="submission" date="2022-01" db="EMBL/GenBank/DDBJ databases">
        <title>Genome Sequence Resource for Two Populations of Ditylenchus destructor, the Migratory Endoparasitic Phytonematode.</title>
        <authorList>
            <person name="Zhang H."/>
            <person name="Lin R."/>
            <person name="Xie B."/>
        </authorList>
    </citation>
    <scope>NUCLEOTIDE SEQUENCE</scope>
    <source>
        <strain evidence="8">BazhouSP</strain>
    </source>
</reference>
<comment type="caution">
    <text evidence="8">The sequence shown here is derived from an EMBL/GenBank/DDBJ whole genome shotgun (WGS) entry which is preliminary data.</text>
</comment>
<accession>A0AAD4R4X7</accession>
<sequence>MQERQRKALWSAIISIPILELFRMGVLSIPYARQGFFCQDDAIRYPLYEDTITSETMFVIFFIVSVCLVVSVEYALIKHLTRAQRRQLIQEKGAIHPGLLNCAHIYLSLSCSVLANSAIVNLGKRTALRLRPNFLAVCKPNLTELCPPDTYRYVEDYVCYGKDREDEYFSFPSGHAAHAANFGVFLIFYLQKRCKFQDPLKPFLQFVIFLFSFFVCLSRVRDHKHRLSDVCGGAVIGAMTGLFFMNFVIRNFRINRYITSEEYVPIATTLVPTAVIHENSITKAKPVTSEYGSVNSSSSENIFEKCSSSQIKS</sequence>
<dbReference type="AlphaFoldDB" id="A0AAD4R4X7"/>
<keyword evidence="9" id="KW-1185">Reference proteome</keyword>
<dbReference type="Proteomes" id="UP001201812">
    <property type="component" value="Unassembled WGS sequence"/>
</dbReference>
<dbReference type="InterPro" id="IPR043216">
    <property type="entry name" value="PAP-like"/>
</dbReference>
<feature type="transmembrane region" description="Helical" evidence="6">
    <location>
        <begin position="232"/>
        <end position="249"/>
    </location>
</feature>
<evidence type="ECO:0000259" key="7">
    <source>
        <dbReference type="SMART" id="SM00014"/>
    </source>
</evidence>
<name>A0AAD4R4X7_9BILA</name>
<evidence type="ECO:0000313" key="9">
    <source>
        <dbReference type="Proteomes" id="UP001201812"/>
    </source>
</evidence>
<dbReference type="GO" id="GO:0006644">
    <property type="term" value="P:phospholipid metabolic process"/>
    <property type="evidence" value="ECO:0007669"/>
    <property type="project" value="InterPro"/>
</dbReference>
<dbReference type="InterPro" id="IPR000326">
    <property type="entry name" value="PAP2/HPO"/>
</dbReference>
<dbReference type="Pfam" id="PF01569">
    <property type="entry name" value="PAP2"/>
    <property type="match status" value="1"/>
</dbReference>
<feature type="transmembrane region" description="Helical" evidence="6">
    <location>
        <begin position="52"/>
        <end position="77"/>
    </location>
</feature>
<evidence type="ECO:0000256" key="5">
    <source>
        <dbReference type="ARBA" id="ARBA00023136"/>
    </source>
</evidence>
<dbReference type="Gene3D" id="1.20.144.10">
    <property type="entry name" value="Phosphatidic acid phosphatase type 2/haloperoxidase"/>
    <property type="match status" value="1"/>
</dbReference>
<feature type="transmembrane region" description="Helical" evidence="6">
    <location>
        <begin position="202"/>
        <end position="220"/>
    </location>
</feature>
<dbReference type="PANTHER" id="PTHR10165:SF201">
    <property type="entry name" value="PHOSPHATIDIC ACID PHOSPHATASE TYPE 2_HALOPEROXIDASE DOMAIN-CONTAINING PROTEIN"/>
    <property type="match status" value="1"/>
</dbReference>
<feature type="transmembrane region" description="Helical" evidence="6">
    <location>
        <begin position="98"/>
        <end position="120"/>
    </location>
</feature>
<evidence type="ECO:0000256" key="3">
    <source>
        <dbReference type="ARBA" id="ARBA00022692"/>
    </source>
</evidence>
<protein>
    <submittedName>
        <fullName evidence="8">PAP2 superfamily domain-containing protein</fullName>
    </submittedName>
</protein>
<evidence type="ECO:0000256" key="4">
    <source>
        <dbReference type="ARBA" id="ARBA00022989"/>
    </source>
</evidence>
<organism evidence="8 9">
    <name type="scientific">Ditylenchus destructor</name>
    <dbReference type="NCBI Taxonomy" id="166010"/>
    <lineage>
        <taxon>Eukaryota</taxon>
        <taxon>Metazoa</taxon>
        <taxon>Ecdysozoa</taxon>
        <taxon>Nematoda</taxon>
        <taxon>Chromadorea</taxon>
        <taxon>Rhabditida</taxon>
        <taxon>Tylenchina</taxon>
        <taxon>Tylenchomorpha</taxon>
        <taxon>Sphaerularioidea</taxon>
        <taxon>Anguinidae</taxon>
        <taxon>Anguininae</taxon>
        <taxon>Ditylenchus</taxon>
    </lineage>
</organism>
<keyword evidence="4 6" id="KW-1133">Transmembrane helix</keyword>
<dbReference type="GO" id="GO:0008195">
    <property type="term" value="F:phosphatidate phosphatase activity"/>
    <property type="evidence" value="ECO:0007669"/>
    <property type="project" value="TreeGrafter"/>
</dbReference>
<dbReference type="PANTHER" id="PTHR10165">
    <property type="entry name" value="LIPID PHOSPHATE PHOSPHATASE"/>
    <property type="match status" value="1"/>
</dbReference>
<keyword evidence="3 6" id="KW-0812">Transmembrane</keyword>
<dbReference type="EMBL" id="JAKKPZ010000010">
    <property type="protein sequence ID" value="KAI1716280.1"/>
    <property type="molecule type" value="Genomic_DNA"/>
</dbReference>
<proteinExistence type="inferred from homology"/>
<comment type="similarity">
    <text evidence="2">Belongs to the PA-phosphatase related phosphoesterase family.</text>
</comment>
<keyword evidence="5 6" id="KW-0472">Membrane</keyword>
<evidence type="ECO:0000256" key="6">
    <source>
        <dbReference type="SAM" id="Phobius"/>
    </source>
</evidence>
<comment type="subcellular location">
    <subcellularLocation>
        <location evidence="1">Membrane</location>
        <topology evidence="1">Multi-pass membrane protein</topology>
    </subcellularLocation>
</comment>
<evidence type="ECO:0000256" key="1">
    <source>
        <dbReference type="ARBA" id="ARBA00004141"/>
    </source>
</evidence>
<feature type="domain" description="Phosphatidic acid phosphatase type 2/haloperoxidase" evidence="7">
    <location>
        <begin position="105"/>
        <end position="245"/>
    </location>
</feature>
<gene>
    <name evidence="8" type="ORF">DdX_07321</name>
</gene>
<dbReference type="InterPro" id="IPR036938">
    <property type="entry name" value="PAP2/HPO_sf"/>
</dbReference>
<dbReference type="SMART" id="SM00014">
    <property type="entry name" value="acidPPc"/>
    <property type="match status" value="1"/>
</dbReference>
<dbReference type="SUPFAM" id="SSF48317">
    <property type="entry name" value="Acid phosphatase/Vanadium-dependent haloperoxidase"/>
    <property type="match status" value="1"/>
</dbReference>